<accession>A0A139HF33</accession>
<gene>
    <name evidence="2" type="ORF">AC578_4120</name>
</gene>
<dbReference type="Proteomes" id="UP000070133">
    <property type="component" value="Unassembled WGS sequence"/>
</dbReference>
<feature type="region of interest" description="Disordered" evidence="1">
    <location>
        <begin position="245"/>
        <end position="280"/>
    </location>
</feature>
<protein>
    <submittedName>
        <fullName evidence="2">Uncharacterized protein</fullName>
    </submittedName>
</protein>
<sequence length="333" mass="36421">MASCPLATLNSILQRHTHPPPRFETAEIPRTYHTTLTLSPTTLNSMPPHAKKVLEKICKAGKKYVDGPGEKAKAKRAVAEKVNEVLGTYLDWSLAKSGTKNCDGLVGVDGVKIKQEGFEEKGKRKGKEKTKALALMSGALPFEKKARGKDVMMIDDVDGVSSLDGRDNDEDDVLDGYESGEVQVFDATIEKNRSKAKARPIGAGIDKKKRNPSIVFLSDDDDSVLGGYESDHVIIMDKKRKRSVDSDGSWASKVSGAKRKRIESGDLGPPTTKRKRSVEEGLFVSEDESVVGDESMQGLEVDDAKRRKLEAVRRKIQAGVKAAKMRQGLLKQG</sequence>
<proteinExistence type="predicted"/>
<reference evidence="2 3" key="1">
    <citation type="submission" date="2015-07" db="EMBL/GenBank/DDBJ databases">
        <title>Comparative genomics of the Sigatoka disease complex on banana suggests a link between parallel evolutionary changes in Pseudocercospora fijiensis and Pseudocercospora eumusae and increased virulence on the banana host.</title>
        <authorList>
            <person name="Chang T.-C."/>
            <person name="Salvucci A."/>
            <person name="Crous P.W."/>
            <person name="Stergiopoulos I."/>
        </authorList>
    </citation>
    <scope>NUCLEOTIDE SEQUENCE [LARGE SCALE GENOMIC DNA]</scope>
    <source>
        <strain evidence="2 3">CBS 114824</strain>
    </source>
</reference>
<dbReference type="AlphaFoldDB" id="A0A139HF33"/>
<keyword evidence="3" id="KW-1185">Reference proteome</keyword>
<evidence type="ECO:0000313" key="2">
    <source>
        <dbReference type="EMBL" id="KXT01085.1"/>
    </source>
</evidence>
<comment type="caution">
    <text evidence="2">The sequence shown here is derived from an EMBL/GenBank/DDBJ whole genome shotgun (WGS) entry which is preliminary data.</text>
</comment>
<dbReference type="EMBL" id="LFZN01000062">
    <property type="protein sequence ID" value="KXT01085.1"/>
    <property type="molecule type" value="Genomic_DNA"/>
</dbReference>
<name>A0A139HF33_9PEZI</name>
<evidence type="ECO:0000256" key="1">
    <source>
        <dbReference type="SAM" id="MobiDB-lite"/>
    </source>
</evidence>
<evidence type="ECO:0000313" key="3">
    <source>
        <dbReference type="Proteomes" id="UP000070133"/>
    </source>
</evidence>
<organism evidence="2 3">
    <name type="scientific">Pseudocercospora eumusae</name>
    <dbReference type="NCBI Taxonomy" id="321146"/>
    <lineage>
        <taxon>Eukaryota</taxon>
        <taxon>Fungi</taxon>
        <taxon>Dikarya</taxon>
        <taxon>Ascomycota</taxon>
        <taxon>Pezizomycotina</taxon>
        <taxon>Dothideomycetes</taxon>
        <taxon>Dothideomycetidae</taxon>
        <taxon>Mycosphaerellales</taxon>
        <taxon>Mycosphaerellaceae</taxon>
        <taxon>Pseudocercospora</taxon>
    </lineage>
</organism>